<keyword evidence="6" id="KW-0479">Metal-binding</keyword>
<dbReference type="Pfam" id="PF00871">
    <property type="entry name" value="Acetate_kinase"/>
    <property type="match status" value="1"/>
</dbReference>
<dbReference type="OrthoDB" id="9802453at2"/>
<feature type="site" description="Transition state stabilizer" evidence="6">
    <location>
        <position position="240"/>
    </location>
</feature>
<evidence type="ECO:0000256" key="5">
    <source>
        <dbReference type="ARBA" id="ARBA00022840"/>
    </source>
</evidence>
<dbReference type="GO" id="GO:0008776">
    <property type="term" value="F:acetate kinase activity"/>
    <property type="evidence" value="ECO:0007669"/>
    <property type="project" value="UniProtKB-UniRule"/>
</dbReference>
<dbReference type="InterPro" id="IPR043129">
    <property type="entry name" value="ATPase_NBD"/>
</dbReference>
<feature type="binding site" evidence="6">
    <location>
        <position position="383"/>
    </location>
    <ligand>
        <name>Mg(2+)</name>
        <dbReference type="ChEBI" id="CHEBI:18420"/>
    </ligand>
</feature>
<dbReference type="Proteomes" id="UP000236434">
    <property type="component" value="Unassembled WGS sequence"/>
</dbReference>
<dbReference type="UniPathway" id="UPA00340">
    <property type="reaction ID" value="UER00458"/>
</dbReference>
<accession>A0A2K1P2D0</accession>
<dbReference type="GO" id="GO:0005737">
    <property type="term" value="C:cytoplasm"/>
    <property type="evidence" value="ECO:0007669"/>
    <property type="project" value="UniProtKB-SubCell"/>
</dbReference>
<keyword evidence="2 6" id="KW-0808">Transferase</keyword>
<dbReference type="InterPro" id="IPR004372">
    <property type="entry name" value="Ac/propionate_kinase"/>
</dbReference>
<comment type="similarity">
    <text evidence="1 6 7">Belongs to the acetokinase family.</text>
</comment>
<sequence>MKILVINSGSSSLKYQVLEMEKEDCLVKGLVERIGEEESDIEQESKEKEYKNITKIKDHEEALKKAIELITDTEYGCLKELGEIDAVGHRVVHGGEKFFSSVLIDEEVIRAIEENSDLAPLHNPPNLMGIRAAKKLLPKVPQVAVFDTAFHHSMPEKAYMYGLPYELYQKHKIRRYGFHGTSHRYVSQKASEILRKDIKELKMITAHLGNGASLAAIDRGKVVDTSMGFTPLEGLIMGTRSGDIDPGIVLFLTRNGYSVDEVDDLLNKRSGVYGLSEMSNDMRDIRKGIENGDKKAKLAYDVYVYRLAKYIGSYITILKGLDAFIFTAGVGENDEHVRMDVCDYLDIFGVKIDKEKNTLLNRKEGIISTSDSDVDVLIVKTNEELMIAQDTKITVKKFQNAAKEVKV</sequence>
<dbReference type="PROSITE" id="PS01075">
    <property type="entry name" value="ACETATE_KINASE_1"/>
    <property type="match status" value="1"/>
</dbReference>
<feature type="binding site" evidence="6">
    <location>
        <begin position="329"/>
        <end position="333"/>
    </location>
    <ligand>
        <name>ATP</name>
        <dbReference type="ChEBI" id="CHEBI:30616"/>
    </ligand>
</feature>
<evidence type="ECO:0000256" key="3">
    <source>
        <dbReference type="ARBA" id="ARBA00022741"/>
    </source>
</evidence>
<dbReference type="GO" id="GO:0005524">
    <property type="term" value="F:ATP binding"/>
    <property type="evidence" value="ECO:0007669"/>
    <property type="project" value="UniProtKB-KW"/>
</dbReference>
<comment type="function">
    <text evidence="6">Catalyzes the formation of acetyl phosphate from acetate and ATP. Can also catalyze the reverse reaction.</text>
</comment>
<dbReference type="HAMAP" id="MF_00020">
    <property type="entry name" value="Acetate_kinase"/>
    <property type="match status" value="1"/>
</dbReference>
<evidence type="ECO:0000313" key="8">
    <source>
        <dbReference type="EMBL" id="PNR96953.1"/>
    </source>
</evidence>
<dbReference type="Gene3D" id="3.30.420.40">
    <property type="match status" value="2"/>
</dbReference>
<feature type="site" description="Transition state stabilizer" evidence="6">
    <location>
        <position position="179"/>
    </location>
</feature>
<feature type="binding site" evidence="6">
    <location>
        <begin position="281"/>
        <end position="283"/>
    </location>
    <ligand>
        <name>ATP</name>
        <dbReference type="ChEBI" id="CHEBI:30616"/>
    </ligand>
</feature>
<evidence type="ECO:0000256" key="1">
    <source>
        <dbReference type="ARBA" id="ARBA00008748"/>
    </source>
</evidence>
<dbReference type="NCBIfam" id="TIGR00016">
    <property type="entry name" value="ackA"/>
    <property type="match status" value="1"/>
</dbReference>
<comment type="catalytic activity">
    <reaction evidence="6">
        <text>acetate + ATP = acetyl phosphate + ADP</text>
        <dbReference type="Rhea" id="RHEA:11352"/>
        <dbReference type="ChEBI" id="CHEBI:22191"/>
        <dbReference type="ChEBI" id="CHEBI:30089"/>
        <dbReference type="ChEBI" id="CHEBI:30616"/>
        <dbReference type="ChEBI" id="CHEBI:456216"/>
        <dbReference type="EC" id="2.7.2.1"/>
    </reaction>
</comment>
<evidence type="ECO:0000256" key="6">
    <source>
        <dbReference type="HAMAP-Rule" id="MF_00020"/>
    </source>
</evidence>
<comment type="subunit">
    <text evidence="6">Homodimer.</text>
</comment>
<dbReference type="GO" id="GO:0006083">
    <property type="term" value="P:acetate metabolic process"/>
    <property type="evidence" value="ECO:0007669"/>
    <property type="project" value="TreeGrafter"/>
</dbReference>
<name>A0A2K1P2D0_9BACT</name>
<keyword evidence="6" id="KW-0963">Cytoplasm</keyword>
<comment type="pathway">
    <text evidence="6">Metabolic intermediate biosynthesis; acetyl-CoA biosynthesis; acetyl-CoA from acetate: step 1/2.</text>
</comment>
<keyword evidence="5 6" id="KW-0067">ATP-binding</keyword>
<dbReference type="PIRSF" id="PIRSF000722">
    <property type="entry name" value="Acetate_prop_kin"/>
    <property type="match status" value="1"/>
</dbReference>
<dbReference type="SUPFAM" id="SSF53067">
    <property type="entry name" value="Actin-like ATPase domain"/>
    <property type="match status" value="2"/>
</dbReference>
<dbReference type="CDD" id="cd24010">
    <property type="entry name" value="ASKHA_NBD_AcK_PK"/>
    <property type="match status" value="1"/>
</dbReference>
<dbReference type="PROSITE" id="PS01076">
    <property type="entry name" value="ACETATE_KINASE_2"/>
    <property type="match status" value="1"/>
</dbReference>
<comment type="subcellular location">
    <subcellularLocation>
        <location evidence="6">Cytoplasm</location>
    </subcellularLocation>
</comment>
<proteinExistence type="inferred from homology"/>
<evidence type="ECO:0000313" key="9">
    <source>
        <dbReference type="Proteomes" id="UP000236434"/>
    </source>
</evidence>
<gene>
    <name evidence="6" type="primary">ackA</name>
    <name evidence="8" type="ORF">X929_03615</name>
</gene>
<feature type="active site" description="Proton donor/acceptor" evidence="6">
    <location>
        <position position="147"/>
    </location>
</feature>
<feature type="binding site" evidence="6">
    <location>
        <position position="90"/>
    </location>
    <ligand>
        <name>substrate</name>
    </ligand>
</feature>
<dbReference type="RefSeq" id="WP_103066674.1">
    <property type="nucleotide sequence ID" value="NZ_AZRL01000007.1"/>
</dbReference>
<comment type="caution">
    <text evidence="8">The sequence shown here is derived from an EMBL/GenBank/DDBJ whole genome shotgun (WGS) entry which is preliminary data.</text>
</comment>
<dbReference type="AlphaFoldDB" id="A0A2K1P2D0"/>
<evidence type="ECO:0000256" key="7">
    <source>
        <dbReference type="RuleBase" id="RU003835"/>
    </source>
</evidence>
<evidence type="ECO:0000256" key="4">
    <source>
        <dbReference type="ARBA" id="ARBA00022777"/>
    </source>
</evidence>
<feature type="binding site" evidence="6">
    <location>
        <position position="7"/>
    </location>
    <ligand>
        <name>Mg(2+)</name>
        <dbReference type="ChEBI" id="CHEBI:18420"/>
    </ligand>
</feature>
<reference evidence="8 9" key="1">
    <citation type="submission" date="2013-12" db="EMBL/GenBank/DDBJ databases">
        <title>Comparative genomics of Petrotoga isolates.</title>
        <authorList>
            <person name="Nesbo C.L."/>
            <person name="Charchuk R."/>
            <person name="Chow K."/>
        </authorList>
    </citation>
    <scope>NUCLEOTIDE SEQUENCE [LARGE SCALE GENOMIC DNA]</scope>
    <source>
        <strain evidence="8 9">DSM 13574</strain>
    </source>
</reference>
<keyword evidence="3 6" id="KW-0547">Nucleotide-binding</keyword>
<protein>
    <recommendedName>
        <fullName evidence="6">Acetate kinase</fullName>
        <ecNumber evidence="6">2.7.2.1</ecNumber>
    </recommendedName>
    <alternativeName>
        <fullName evidence="6">Acetokinase</fullName>
    </alternativeName>
</protein>
<dbReference type="InterPro" id="IPR000890">
    <property type="entry name" value="Aliphatic_acid_kin_short-chain"/>
</dbReference>
<dbReference type="EMBL" id="AZRL01000007">
    <property type="protein sequence ID" value="PNR96953.1"/>
    <property type="molecule type" value="Genomic_DNA"/>
</dbReference>
<dbReference type="GO" id="GO:0000287">
    <property type="term" value="F:magnesium ion binding"/>
    <property type="evidence" value="ECO:0007669"/>
    <property type="project" value="UniProtKB-UniRule"/>
</dbReference>
<evidence type="ECO:0000256" key="2">
    <source>
        <dbReference type="ARBA" id="ARBA00022679"/>
    </source>
</evidence>
<keyword evidence="4 6" id="KW-0418">Kinase</keyword>
<comment type="cofactor">
    <cofactor evidence="6">
        <name>Mg(2+)</name>
        <dbReference type="ChEBI" id="CHEBI:18420"/>
    </cofactor>
    <cofactor evidence="6">
        <name>Mn(2+)</name>
        <dbReference type="ChEBI" id="CHEBI:29035"/>
    </cofactor>
    <text evidence="6">Mg(2+). Can also accept Mn(2+).</text>
</comment>
<dbReference type="InterPro" id="IPR023865">
    <property type="entry name" value="Aliphatic_acid_kinase_CS"/>
</dbReference>
<dbReference type="PANTHER" id="PTHR21060:SF15">
    <property type="entry name" value="ACETATE KINASE-RELATED"/>
    <property type="match status" value="1"/>
</dbReference>
<organism evidence="8 9">
    <name type="scientific">Petrotoga olearia DSM 13574</name>
    <dbReference type="NCBI Taxonomy" id="1122955"/>
    <lineage>
        <taxon>Bacteria</taxon>
        <taxon>Thermotogati</taxon>
        <taxon>Thermotogota</taxon>
        <taxon>Thermotogae</taxon>
        <taxon>Petrotogales</taxon>
        <taxon>Petrotogaceae</taxon>
        <taxon>Petrotoga</taxon>
    </lineage>
</organism>
<dbReference type="EC" id="2.7.2.1" evidence="6"/>
<dbReference type="PANTHER" id="PTHR21060">
    <property type="entry name" value="ACETATE KINASE"/>
    <property type="match status" value="1"/>
</dbReference>
<dbReference type="GO" id="GO:0006085">
    <property type="term" value="P:acetyl-CoA biosynthetic process"/>
    <property type="evidence" value="ECO:0007669"/>
    <property type="project" value="UniProtKB-UniRule"/>
</dbReference>
<dbReference type="PRINTS" id="PR00471">
    <property type="entry name" value="ACETATEKNASE"/>
</dbReference>
<feature type="binding site" evidence="6">
    <location>
        <position position="14"/>
    </location>
    <ligand>
        <name>ATP</name>
        <dbReference type="ChEBI" id="CHEBI:30616"/>
    </ligand>
</feature>
<feature type="binding site" evidence="6">
    <location>
        <begin position="207"/>
        <end position="211"/>
    </location>
    <ligand>
        <name>ATP</name>
        <dbReference type="ChEBI" id="CHEBI:30616"/>
    </ligand>
</feature>
<keyword evidence="6" id="KW-0460">Magnesium</keyword>